<dbReference type="InterPro" id="IPR005467">
    <property type="entry name" value="His_kinase_dom"/>
</dbReference>
<evidence type="ECO:0000313" key="17">
    <source>
        <dbReference type="Proteomes" id="UP001399917"/>
    </source>
</evidence>
<dbReference type="PIRSF" id="PIRSF036431">
    <property type="entry name" value="STHK_DctB"/>
    <property type="match status" value="1"/>
</dbReference>
<dbReference type="SMART" id="SM00387">
    <property type="entry name" value="HATPase_c"/>
    <property type="match status" value="1"/>
</dbReference>
<keyword evidence="12" id="KW-0902">Two-component regulatory system</keyword>
<evidence type="ECO:0000256" key="2">
    <source>
        <dbReference type="ARBA" id="ARBA00004651"/>
    </source>
</evidence>
<evidence type="ECO:0000256" key="8">
    <source>
        <dbReference type="ARBA" id="ARBA00022741"/>
    </source>
</evidence>
<evidence type="ECO:0000256" key="3">
    <source>
        <dbReference type="ARBA" id="ARBA00012438"/>
    </source>
</evidence>
<keyword evidence="11 14" id="KW-1133">Transmembrane helix</keyword>
<dbReference type="SMART" id="SM00388">
    <property type="entry name" value="HisKA"/>
    <property type="match status" value="1"/>
</dbReference>
<evidence type="ECO:0000256" key="6">
    <source>
        <dbReference type="ARBA" id="ARBA00022679"/>
    </source>
</evidence>
<evidence type="ECO:0000256" key="9">
    <source>
        <dbReference type="ARBA" id="ARBA00022777"/>
    </source>
</evidence>
<gene>
    <name evidence="16" type="ORF">GCM10022404_22720</name>
</gene>
<feature type="coiled-coil region" evidence="13">
    <location>
        <begin position="316"/>
        <end position="350"/>
    </location>
</feature>
<dbReference type="InterPro" id="IPR004358">
    <property type="entry name" value="Sig_transdc_His_kin-like_C"/>
</dbReference>
<dbReference type="Gene3D" id="3.30.450.20">
    <property type="entry name" value="PAS domain"/>
    <property type="match status" value="1"/>
</dbReference>
<proteinExistence type="predicted"/>
<evidence type="ECO:0000256" key="7">
    <source>
        <dbReference type="ARBA" id="ARBA00022692"/>
    </source>
</evidence>
<dbReference type="EMBL" id="BAABDF010000007">
    <property type="protein sequence ID" value="GAA3872291.1"/>
    <property type="molecule type" value="Genomic_DNA"/>
</dbReference>
<keyword evidence="6" id="KW-0808">Transferase</keyword>
<dbReference type="SUPFAM" id="SSF103190">
    <property type="entry name" value="Sensory domain-like"/>
    <property type="match status" value="1"/>
</dbReference>
<sequence length="576" mass="61262">MENTAPETQAISKPHTSARRRLIGAVLFVLCTAGFGLGVYAVAFRAELDQASERGHADLTLAADRLTTDLQRHRDLGVFLADHPTVLSLVLERGQTRDTVEATHALLQAMVDKTGAAGIFVVGEDGRNLASAANSVGSYGVGRALERAGDGALGIERIIDPSGARTYVFAAPVFSPGGPSVGAVVVTVDVADVEWSWPTETATVYFTDESGLVFVTNRTELILTGRDGAGFPLVAKRTVGGHELYTLDAGPYIPARALHLTQPRPVIGLTAELLLDLAPVRSLAALQAGLTAAICLAFGALLFLATERRRTLAEANARLEARVAKRTQALEIANRDLKRAQADLVRAGKLTALGQMSAGISHELNQPLMAIRSFAENAQAFLERDRPEKAAENLGRISDLARRMGRIIKNLRAFARQETDTLADVDLTGVVDAALEVTDGKLALANVSVDWTAGAPVWVRGGEVRLQQVVVNLLSNAADAMRDSPQKRIEIDITGSDPVRLSVRDTGPGISEPDKIFDPFYTTKEVGASEGMGLGLSISYGLVQSFGGEIRGSNRPTGGAEFTIDLTAAKMREAAE</sequence>
<dbReference type="InterPro" id="IPR017055">
    <property type="entry name" value="Sig_transdc_His_kinase_DctB"/>
</dbReference>
<keyword evidence="14" id="KW-0472">Membrane</keyword>
<dbReference type="Gene3D" id="1.10.287.130">
    <property type="match status" value="1"/>
</dbReference>
<dbReference type="SUPFAM" id="SSF47384">
    <property type="entry name" value="Homodimeric domain of signal transducing histidine kinase"/>
    <property type="match status" value="1"/>
</dbReference>
<feature type="domain" description="Histidine kinase" evidence="15">
    <location>
        <begin position="359"/>
        <end position="570"/>
    </location>
</feature>
<dbReference type="InterPro" id="IPR036097">
    <property type="entry name" value="HisK_dim/P_sf"/>
</dbReference>
<dbReference type="GO" id="GO:0016301">
    <property type="term" value="F:kinase activity"/>
    <property type="evidence" value="ECO:0007669"/>
    <property type="project" value="UniProtKB-KW"/>
</dbReference>
<feature type="transmembrane region" description="Helical" evidence="14">
    <location>
        <begin position="283"/>
        <end position="304"/>
    </location>
</feature>
<evidence type="ECO:0000256" key="10">
    <source>
        <dbReference type="ARBA" id="ARBA00022840"/>
    </source>
</evidence>
<dbReference type="Pfam" id="PF00512">
    <property type="entry name" value="HisKA"/>
    <property type="match status" value="1"/>
</dbReference>
<dbReference type="EC" id="2.7.13.3" evidence="3"/>
<dbReference type="SUPFAM" id="SSF55874">
    <property type="entry name" value="ATPase domain of HSP90 chaperone/DNA topoisomerase II/histidine kinase"/>
    <property type="match status" value="1"/>
</dbReference>
<feature type="transmembrane region" description="Helical" evidence="14">
    <location>
        <begin position="22"/>
        <end position="43"/>
    </location>
</feature>
<keyword evidence="4" id="KW-1003">Cell membrane</keyword>
<evidence type="ECO:0000256" key="4">
    <source>
        <dbReference type="ARBA" id="ARBA00022475"/>
    </source>
</evidence>
<dbReference type="PROSITE" id="PS50109">
    <property type="entry name" value="HIS_KIN"/>
    <property type="match status" value="1"/>
</dbReference>
<evidence type="ECO:0000313" key="16">
    <source>
        <dbReference type="EMBL" id="GAA3872291.1"/>
    </source>
</evidence>
<comment type="subcellular location">
    <subcellularLocation>
        <location evidence="2">Cell membrane</location>
        <topology evidence="2">Multi-pass membrane protein</topology>
    </subcellularLocation>
</comment>
<dbReference type="PANTHER" id="PTHR43065:SF46">
    <property type="entry name" value="C4-DICARBOXYLATE TRANSPORT SENSOR PROTEIN DCTB"/>
    <property type="match status" value="1"/>
</dbReference>
<dbReference type="InterPro" id="IPR029151">
    <property type="entry name" value="Sensor-like_sf"/>
</dbReference>
<keyword evidence="10" id="KW-0067">ATP-binding</keyword>
<keyword evidence="9 16" id="KW-0418">Kinase</keyword>
<keyword evidence="5" id="KW-0597">Phosphoprotein</keyword>
<keyword evidence="17" id="KW-1185">Reference proteome</keyword>
<protein>
    <recommendedName>
        <fullName evidence="3">histidine kinase</fullName>
        <ecNumber evidence="3">2.7.13.3</ecNumber>
    </recommendedName>
</protein>
<comment type="caution">
    <text evidence="16">The sequence shown here is derived from an EMBL/GenBank/DDBJ whole genome shotgun (WGS) entry which is preliminary data.</text>
</comment>
<evidence type="ECO:0000256" key="1">
    <source>
        <dbReference type="ARBA" id="ARBA00000085"/>
    </source>
</evidence>
<reference evidence="17" key="1">
    <citation type="journal article" date="2019" name="Int. J. Syst. Evol. Microbiol.">
        <title>The Global Catalogue of Microorganisms (GCM) 10K type strain sequencing project: providing services to taxonomists for standard genome sequencing and annotation.</title>
        <authorList>
            <consortium name="The Broad Institute Genomics Platform"/>
            <consortium name="The Broad Institute Genome Sequencing Center for Infectious Disease"/>
            <person name="Wu L."/>
            <person name="Ma J."/>
        </authorList>
    </citation>
    <scope>NUCLEOTIDE SEQUENCE [LARGE SCALE GENOMIC DNA]</scope>
    <source>
        <strain evidence="17">JCM 17190</strain>
    </source>
</reference>
<evidence type="ECO:0000259" key="15">
    <source>
        <dbReference type="PROSITE" id="PS50109"/>
    </source>
</evidence>
<evidence type="ECO:0000256" key="12">
    <source>
        <dbReference type="ARBA" id="ARBA00023012"/>
    </source>
</evidence>
<evidence type="ECO:0000256" key="5">
    <source>
        <dbReference type="ARBA" id="ARBA00022553"/>
    </source>
</evidence>
<dbReference type="InterPro" id="IPR003661">
    <property type="entry name" value="HisK_dim/P_dom"/>
</dbReference>
<comment type="catalytic activity">
    <reaction evidence="1">
        <text>ATP + protein L-histidine = ADP + protein N-phospho-L-histidine.</text>
        <dbReference type="EC" id="2.7.13.3"/>
    </reaction>
</comment>
<dbReference type="InterPro" id="IPR036890">
    <property type="entry name" value="HATPase_C_sf"/>
</dbReference>
<evidence type="ECO:0000256" key="11">
    <source>
        <dbReference type="ARBA" id="ARBA00022989"/>
    </source>
</evidence>
<dbReference type="Gene3D" id="3.30.565.10">
    <property type="entry name" value="Histidine kinase-like ATPase, C-terminal domain"/>
    <property type="match status" value="1"/>
</dbReference>
<dbReference type="RefSeq" id="WP_344847262.1">
    <property type="nucleotide sequence ID" value="NZ_BAABDF010000007.1"/>
</dbReference>
<dbReference type="PANTHER" id="PTHR43065">
    <property type="entry name" value="SENSOR HISTIDINE KINASE"/>
    <property type="match status" value="1"/>
</dbReference>
<dbReference type="Pfam" id="PF02518">
    <property type="entry name" value="HATPase_c"/>
    <property type="match status" value="1"/>
</dbReference>
<dbReference type="Proteomes" id="UP001399917">
    <property type="component" value="Unassembled WGS sequence"/>
</dbReference>
<name>A0ABP7KBW1_9RHOB</name>
<dbReference type="CDD" id="cd00082">
    <property type="entry name" value="HisKA"/>
    <property type="match status" value="1"/>
</dbReference>
<dbReference type="PRINTS" id="PR00344">
    <property type="entry name" value="BCTRLSENSOR"/>
</dbReference>
<accession>A0ABP7KBW1</accession>
<keyword evidence="8" id="KW-0547">Nucleotide-binding</keyword>
<dbReference type="InterPro" id="IPR003594">
    <property type="entry name" value="HATPase_dom"/>
</dbReference>
<keyword evidence="7 14" id="KW-0812">Transmembrane</keyword>
<organism evidence="16 17">
    <name type="scientific">Celeribacter arenosi</name>
    <dbReference type="NCBI Taxonomy" id="792649"/>
    <lineage>
        <taxon>Bacteria</taxon>
        <taxon>Pseudomonadati</taxon>
        <taxon>Pseudomonadota</taxon>
        <taxon>Alphaproteobacteria</taxon>
        <taxon>Rhodobacterales</taxon>
        <taxon>Roseobacteraceae</taxon>
        <taxon>Celeribacter</taxon>
    </lineage>
</organism>
<evidence type="ECO:0000256" key="13">
    <source>
        <dbReference type="SAM" id="Coils"/>
    </source>
</evidence>
<keyword evidence="13" id="KW-0175">Coiled coil</keyword>
<evidence type="ECO:0000256" key="14">
    <source>
        <dbReference type="SAM" id="Phobius"/>
    </source>
</evidence>